<dbReference type="EMBL" id="BK014875">
    <property type="protein sequence ID" value="DAD79917.1"/>
    <property type="molecule type" value="Genomic_DNA"/>
</dbReference>
<accession>A0A8S5MC83</accession>
<evidence type="ECO:0000313" key="1">
    <source>
        <dbReference type="EMBL" id="DAD79917.1"/>
    </source>
</evidence>
<sequence length="32" mass="3780">MDHLREVLKHRKAGCNNPALFCHCYVYTDFTP</sequence>
<organism evidence="1">
    <name type="scientific">Siphoviridae sp. ctDyb2</name>
    <dbReference type="NCBI Taxonomy" id="2826201"/>
    <lineage>
        <taxon>Viruses</taxon>
        <taxon>Duplodnaviria</taxon>
        <taxon>Heunggongvirae</taxon>
        <taxon>Uroviricota</taxon>
        <taxon>Caudoviricetes</taxon>
    </lineage>
</organism>
<name>A0A8S5MC83_9CAUD</name>
<reference evidence="1" key="1">
    <citation type="journal article" date="2021" name="Proc. Natl. Acad. Sci. U.S.A.">
        <title>A Catalog of Tens of Thousands of Viruses from Human Metagenomes Reveals Hidden Associations with Chronic Diseases.</title>
        <authorList>
            <person name="Tisza M.J."/>
            <person name="Buck C.B."/>
        </authorList>
    </citation>
    <scope>NUCLEOTIDE SEQUENCE</scope>
    <source>
        <strain evidence="1">CtDyb2</strain>
    </source>
</reference>
<proteinExistence type="predicted"/>
<protein>
    <submittedName>
        <fullName evidence="1">Uncharacterized protein</fullName>
    </submittedName>
</protein>